<evidence type="ECO:0000313" key="2">
    <source>
        <dbReference type="EMBL" id="QHU10385.1"/>
    </source>
</evidence>
<feature type="region of interest" description="Disordered" evidence="1">
    <location>
        <begin position="448"/>
        <end position="494"/>
    </location>
</feature>
<sequence>MELFNTILRKILYPKNTTEELYNTYAPKPKPYIGIFTTKLQYNDTILIYKNPKYKDFLFYLANAQLFYNTSSNQNNSEQNIYTIVSAKYNFLKKNIHTFMENINNDFIDLFRDAQKHYIAFAKFANIWKYKRFPVQIDHDLYMTPLVRTNRSVFSLLQQGKIYLFTAPNLVNIACASLSNAPNFFPDPLVIKNPYNNIALSKSDLYNIYFFLKQSPIIMPTLFHNYFLLDFDLRKFSDENENVIKNVAFKSYIRNASAPSLYYPAIQMLKKYCNAIVIDKEFPKETLINILRPYLLLYYIIQYSSEEYRICDAEEHLKHKLKRLYDYNPAFGRKMIKINRVGFSKKIVKTTEFNNKHPYFDYPIDMQTYQKTHLEMVDTIFMNNSESNNNEEDSDDEEPAEEDDVNGENHHTNENDLPFVIISPHPSFSIQSTLTVLTVDSSNINIVRESEEDSDDENEGSDEENTVSRSEDEVVIQGDTDEDDEDDNDDEYTW</sequence>
<name>A0A6C0JX96_9ZZZZ</name>
<proteinExistence type="predicted"/>
<evidence type="ECO:0000256" key="1">
    <source>
        <dbReference type="SAM" id="MobiDB-lite"/>
    </source>
</evidence>
<organism evidence="2">
    <name type="scientific">viral metagenome</name>
    <dbReference type="NCBI Taxonomy" id="1070528"/>
    <lineage>
        <taxon>unclassified sequences</taxon>
        <taxon>metagenomes</taxon>
        <taxon>organismal metagenomes</taxon>
    </lineage>
</organism>
<accession>A0A6C0JX96</accession>
<feature type="compositionally biased region" description="Acidic residues" evidence="1">
    <location>
        <begin position="479"/>
        <end position="494"/>
    </location>
</feature>
<dbReference type="EMBL" id="MN740754">
    <property type="protein sequence ID" value="QHU10385.1"/>
    <property type="molecule type" value="Genomic_DNA"/>
</dbReference>
<feature type="compositionally biased region" description="Acidic residues" evidence="1">
    <location>
        <begin position="450"/>
        <end position="465"/>
    </location>
</feature>
<dbReference type="AlphaFoldDB" id="A0A6C0JX96"/>
<reference evidence="2" key="1">
    <citation type="journal article" date="2020" name="Nature">
        <title>Giant virus diversity and host interactions through global metagenomics.</title>
        <authorList>
            <person name="Schulz F."/>
            <person name="Roux S."/>
            <person name="Paez-Espino D."/>
            <person name="Jungbluth S."/>
            <person name="Walsh D.A."/>
            <person name="Denef V.J."/>
            <person name="McMahon K.D."/>
            <person name="Konstantinidis K.T."/>
            <person name="Eloe-Fadrosh E.A."/>
            <person name="Kyrpides N.C."/>
            <person name="Woyke T."/>
        </authorList>
    </citation>
    <scope>NUCLEOTIDE SEQUENCE</scope>
    <source>
        <strain evidence="2">GVMAG-S-1101164-67</strain>
    </source>
</reference>
<protein>
    <submittedName>
        <fullName evidence="2">Uncharacterized protein</fullName>
    </submittedName>
</protein>
<feature type="region of interest" description="Disordered" evidence="1">
    <location>
        <begin position="384"/>
        <end position="420"/>
    </location>
</feature>
<feature type="compositionally biased region" description="Acidic residues" evidence="1">
    <location>
        <begin position="389"/>
        <end position="406"/>
    </location>
</feature>